<proteinExistence type="predicted"/>
<dbReference type="RefSeq" id="WP_283712829.1">
    <property type="nucleotide sequence ID" value="NZ_JASJEW010000002.1"/>
</dbReference>
<reference evidence="1" key="1">
    <citation type="submission" date="2023-05" db="EMBL/GenBank/DDBJ databases">
        <title>[olsenella] sp. nov., isolated from a pig farm feces dump.</title>
        <authorList>
            <person name="Chang Y.-H."/>
        </authorList>
    </citation>
    <scope>NUCLEOTIDE SEQUENCE</scope>
    <source>
        <strain evidence="1">YH-ols2217</strain>
    </source>
</reference>
<accession>A0ABT6ZKX5</accession>
<evidence type="ECO:0000313" key="2">
    <source>
        <dbReference type="Proteomes" id="UP001431693"/>
    </source>
</evidence>
<dbReference type="EMBL" id="JASJEX010000003">
    <property type="protein sequence ID" value="MDJ1129707.1"/>
    <property type="molecule type" value="Genomic_DNA"/>
</dbReference>
<gene>
    <name evidence="1" type="ORF">QJ043_06400</name>
</gene>
<protein>
    <submittedName>
        <fullName evidence="1">Uncharacterized protein</fullName>
    </submittedName>
</protein>
<dbReference type="Proteomes" id="UP001431693">
    <property type="component" value="Unassembled WGS sequence"/>
</dbReference>
<sequence length="62" mass="7190">MGRGYGFPARQTRSVVSLFTSLRALWCKWRWHRPKPRKGRTLMQPAGVTVGGSRWVGKRYTL</sequence>
<keyword evidence="2" id="KW-1185">Reference proteome</keyword>
<comment type="caution">
    <text evidence="1">The sequence shown here is derived from an EMBL/GenBank/DDBJ whole genome shotgun (WGS) entry which is preliminary data.</text>
</comment>
<evidence type="ECO:0000313" key="1">
    <source>
        <dbReference type="EMBL" id="MDJ1129707.1"/>
    </source>
</evidence>
<organism evidence="1 2">
    <name type="scientific">Kribbibacterium absianum</name>
    <dbReference type="NCBI Taxonomy" id="3044210"/>
    <lineage>
        <taxon>Bacteria</taxon>
        <taxon>Bacillati</taxon>
        <taxon>Actinomycetota</taxon>
        <taxon>Coriobacteriia</taxon>
        <taxon>Coriobacteriales</taxon>
        <taxon>Kribbibacteriaceae</taxon>
        <taxon>Kribbibacterium</taxon>
    </lineage>
</organism>
<name>A0ABT6ZKX5_9ACTN</name>